<dbReference type="PRINTS" id="PR00741">
    <property type="entry name" value="GLHYDRLASE29"/>
</dbReference>
<evidence type="ECO:0000256" key="7">
    <source>
        <dbReference type="SAM" id="SignalP"/>
    </source>
</evidence>
<dbReference type="PANTHER" id="PTHR10030">
    <property type="entry name" value="ALPHA-L-FUCOSIDASE"/>
    <property type="match status" value="1"/>
</dbReference>
<feature type="domain" description="Glycoside hydrolase family 29 N-terminal" evidence="8">
    <location>
        <begin position="48"/>
        <end position="410"/>
    </location>
</feature>
<evidence type="ECO:0000259" key="8">
    <source>
        <dbReference type="Pfam" id="PF01120"/>
    </source>
</evidence>
<evidence type="ECO:0000256" key="3">
    <source>
        <dbReference type="ARBA" id="ARBA00012662"/>
    </source>
</evidence>
<comment type="similarity">
    <text evidence="2">Belongs to the glycosyl hydrolase 29 family.</text>
</comment>
<organism evidence="9 10">
    <name type="scientific">Mariniblastus fucicola</name>
    <dbReference type="NCBI Taxonomy" id="980251"/>
    <lineage>
        <taxon>Bacteria</taxon>
        <taxon>Pseudomonadati</taxon>
        <taxon>Planctomycetota</taxon>
        <taxon>Planctomycetia</taxon>
        <taxon>Pirellulales</taxon>
        <taxon>Pirellulaceae</taxon>
        <taxon>Mariniblastus</taxon>
    </lineage>
</organism>
<dbReference type="GO" id="GO:0016139">
    <property type="term" value="P:glycoside catabolic process"/>
    <property type="evidence" value="ECO:0007669"/>
    <property type="project" value="TreeGrafter"/>
</dbReference>
<dbReference type="AlphaFoldDB" id="A0A5B9P9Y8"/>
<evidence type="ECO:0000313" key="10">
    <source>
        <dbReference type="Proteomes" id="UP000322214"/>
    </source>
</evidence>
<evidence type="ECO:0000313" key="9">
    <source>
        <dbReference type="EMBL" id="QEG23158.1"/>
    </source>
</evidence>
<dbReference type="Gene3D" id="3.20.20.80">
    <property type="entry name" value="Glycosidases"/>
    <property type="match status" value="1"/>
</dbReference>
<evidence type="ECO:0000256" key="2">
    <source>
        <dbReference type="ARBA" id="ARBA00007951"/>
    </source>
</evidence>
<dbReference type="SUPFAM" id="SSF51445">
    <property type="entry name" value="(Trans)glycosidases"/>
    <property type="match status" value="1"/>
</dbReference>
<dbReference type="InterPro" id="IPR013780">
    <property type="entry name" value="Glyco_hydro_b"/>
</dbReference>
<evidence type="ECO:0000256" key="4">
    <source>
        <dbReference type="ARBA" id="ARBA00022729"/>
    </source>
</evidence>
<feature type="signal peptide" evidence="7">
    <location>
        <begin position="1"/>
        <end position="38"/>
    </location>
</feature>
<keyword evidence="4 7" id="KW-0732">Signal</keyword>
<dbReference type="Pfam" id="PF01120">
    <property type="entry name" value="Alpha_L_fucos"/>
    <property type="match status" value="1"/>
</dbReference>
<evidence type="ECO:0000256" key="1">
    <source>
        <dbReference type="ARBA" id="ARBA00004071"/>
    </source>
</evidence>
<dbReference type="InterPro" id="IPR016286">
    <property type="entry name" value="FUC_metazoa-typ"/>
</dbReference>
<keyword evidence="10" id="KW-1185">Reference proteome</keyword>
<dbReference type="EC" id="3.2.1.51" evidence="3"/>
<accession>A0A5B9P9Y8</accession>
<sequence length="530" mass="60542" precursor="true">MGSDRSLAHKIQNRLMQIRTVFAVLFSLCLILATSSVAQESDSAFVPKQYPEVYKPNWESLSKHGSAPEWLDDAKLGIYFHWGPYSVPAFKTEWYPRWMHMKNPKKWGSGSREYHIENYGPVEEFGYHHFIPMFTAEHFDPQEWAELFQAVGAKFAGPVAQHHDGFSMWDSQVNPNNAKAEGPKRDITGELLAELKKRNMKTIATFHHSFTGQRSRDGKPVEGRTMSYYPYDKDLFTSTDDPKLRKLYGNMPEAEFNEYWLNLVQEVVDKYEPDAIWFDSWLDVIPENYRQRMAAHHFNAAESRGQKVALICKQEDLPNDLRVLDIEQGGLKEMPDRVWMTDVTLSTNGWCFVQNQKYKPLPLLVRNMVDVWSKRGVVLLNISPKADGVIIDEQRQRLKGLGEFMKLYGEAIYGTRPHAIYGYGEAQIKDGHFGGQSATNKYSSKDVRFTRSTDGKKIFVFLLGQPEAGSTLAIKHLAIGSTGEFIIDEVVQLGSDQTLDWKFEEGVLKFTALAPTKANEIATVFKVTIK</sequence>
<protein>
    <recommendedName>
        <fullName evidence="3">alpha-L-fucosidase</fullName>
        <ecNumber evidence="3">3.2.1.51</ecNumber>
    </recommendedName>
</protein>
<proteinExistence type="inferred from homology"/>
<reference evidence="9 10" key="1">
    <citation type="submission" date="2019-08" db="EMBL/GenBank/DDBJ databases">
        <title>Deep-cultivation of Planctomycetes and their phenomic and genomic characterization uncovers novel biology.</title>
        <authorList>
            <person name="Wiegand S."/>
            <person name="Jogler M."/>
            <person name="Boedeker C."/>
            <person name="Pinto D."/>
            <person name="Vollmers J."/>
            <person name="Rivas-Marin E."/>
            <person name="Kohn T."/>
            <person name="Peeters S.H."/>
            <person name="Heuer A."/>
            <person name="Rast P."/>
            <person name="Oberbeckmann S."/>
            <person name="Bunk B."/>
            <person name="Jeske O."/>
            <person name="Meyerdierks A."/>
            <person name="Storesund J.E."/>
            <person name="Kallscheuer N."/>
            <person name="Luecker S."/>
            <person name="Lage O.M."/>
            <person name="Pohl T."/>
            <person name="Merkel B.J."/>
            <person name="Hornburger P."/>
            <person name="Mueller R.-W."/>
            <person name="Bruemmer F."/>
            <person name="Labrenz M."/>
            <person name="Spormann A.M."/>
            <person name="Op den Camp H."/>
            <person name="Overmann J."/>
            <person name="Amann R."/>
            <person name="Jetten M.S.M."/>
            <person name="Mascher T."/>
            <person name="Medema M.H."/>
            <person name="Devos D.P."/>
            <person name="Kaster A.-K."/>
            <person name="Ovreas L."/>
            <person name="Rohde M."/>
            <person name="Galperin M.Y."/>
            <person name="Jogler C."/>
        </authorList>
    </citation>
    <scope>NUCLEOTIDE SEQUENCE [LARGE SCALE GENOMIC DNA]</scope>
    <source>
        <strain evidence="9 10">FC18</strain>
    </source>
</reference>
<dbReference type="GO" id="GO:0006004">
    <property type="term" value="P:fucose metabolic process"/>
    <property type="evidence" value="ECO:0007669"/>
    <property type="project" value="InterPro"/>
</dbReference>
<name>A0A5B9P9Y8_9BACT</name>
<comment type="function">
    <text evidence="1">Alpha-L-fucosidase is responsible for hydrolyzing the alpha-1,6-linked fucose joined to the reducing-end N-acetylglucosamine of the carbohydrate moieties of glycoproteins.</text>
</comment>
<evidence type="ECO:0000256" key="5">
    <source>
        <dbReference type="ARBA" id="ARBA00022801"/>
    </source>
</evidence>
<dbReference type="Proteomes" id="UP000322214">
    <property type="component" value="Chromosome"/>
</dbReference>
<keyword evidence="5" id="KW-0378">Hydrolase</keyword>
<feature type="chain" id="PRO_5022942273" description="alpha-L-fucosidase" evidence="7">
    <location>
        <begin position="39"/>
        <end position="530"/>
    </location>
</feature>
<dbReference type="KEGG" id="mff:MFFC18_30540"/>
<dbReference type="PANTHER" id="PTHR10030:SF37">
    <property type="entry name" value="ALPHA-L-FUCOSIDASE-RELATED"/>
    <property type="match status" value="1"/>
</dbReference>
<dbReference type="GO" id="GO:0005764">
    <property type="term" value="C:lysosome"/>
    <property type="evidence" value="ECO:0007669"/>
    <property type="project" value="TreeGrafter"/>
</dbReference>
<dbReference type="STRING" id="980251.GCA_001642875_03904"/>
<evidence type="ECO:0000256" key="6">
    <source>
        <dbReference type="ARBA" id="ARBA00023295"/>
    </source>
</evidence>
<dbReference type="EMBL" id="CP042912">
    <property type="protein sequence ID" value="QEG23158.1"/>
    <property type="molecule type" value="Genomic_DNA"/>
</dbReference>
<dbReference type="InterPro" id="IPR057739">
    <property type="entry name" value="Glyco_hydro_29_N"/>
</dbReference>
<dbReference type="GO" id="GO:0004560">
    <property type="term" value="F:alpha-L-fucosidase activity"/>
    <property type="evidence" value="ECO:0007669"/>
    <property type="project" value="InterPro"/>
</dbReference>
<dbReference type="SMART" id="SM00812">
    <property type="entry name" value="Alpha_L_fucos"/>
    <property type="match status" value="1"/>
</dbReference>
<keyword evidence="6" id="KW-0326">Glycosidase</keyword>
<dbReference type="InterPro" id="IPR000933">
    <property type="entry name" value="Glyco_hydro_29"/>
</dbReference>
<dbReference type="InterPro" id="IPR017853">
    <property type="entry name" value="GH"/>
</dbReference>
<gene>
    <name evidence="9" type="ORF">MFFC18_30540</name>
</gene>
<dbReference type="Gene3D" id="2.60.40.1180">
    <property type="entry name" value="Golgi alpha-mannosidase II"/>
    <property type="match status" value="1"/>
</dbReference>